<proteinExistence type="predicted"/>
<dbReference type="InterPro" id="IPR011049">
    <property type="entry name" value="Serralysin-like_metalloprot_C"/>
</dbReference>
<evidence type="ECO:0000313" key="2">
    <source>
        <dbReference type="Proteomes" id="UP000217311"/>
    </source>
</evidence>
<organism evidence="1 2">
    <name type="scientific">Caulobacter vibrioides</name>
    <name type="common">Caulobacter crescentus</name>
    <dbReference type="NCBI Taxonomy" id="155892"/>
    <lineage>
        <taxon>Bacteria</taxon>
        <taxon>Pseudomonadati</taxon>
        <taxon>Pseudomonadota</taxon>
        <taxon>Alphaproteobacteria</taxon>
        <taxon>Caulobacterales</taxon>
        <taxon>Caulobacteraceae</taxon>
        <taxon>Caulobacter</taxon>
    </lineage>
</organism>
<dbReference type="PRINTS" id="PR00313">
    <property type="entry name" value="CABNDNGRPT"/>
</dbReference>
<dbReference type="RefSeq" id="WP_096052124.1">
    <property type="nucleotide sequence ID" value="NZ_CP023315.3"/>
</dbReference>
<dbReference type="SUPFAM" id="SSF51120">
    <property type="entry name" value="beta-Roll"/>
    <property type="match status" value="1"/>
</dbReference>
<protein>
    <submittedName>
        <fullName evidence="1">Uncharacterized protein</fullName>
    </submittedName>
</protein>
<dbReference type="GO" id="GO:0005509">
    <property type="term" value="F:calcium ion binding"/>
    <property type="evidence" value="ECO:0007669"/>
    <property type="project" value="InterPro"/>
</dbReference>
<dbReference type="EMBL" id="CP023315">
    <property type="protein sequence ID" value="ATC32717.1"/>
    <property type="molecule type" value="Genomic_DNA"/>
</dbReference>
<dbReference type="InterPro" id="IPR001343">
    <property type="entry name" value="Hemolysn_Ca-bd"/>
</dbReference>
<sequence length="942" mass="90762">MIVGNSAAAAAGINVDAAVAFLTSASSIAYYTAFVKANVPGLLASEVDLAVKAAVVGSIIYNATVFNNGAGVGSYATAANNLVKDLADDGKLVNNNTAGIDLFTAYPVVPGVGSTYALSINADTLTGTGGNDTFTGVVSATANTTTATTGDVLNGGAGTDTLSLTVASTANPGLLQTSSIETVTVRALGDATIDLLLANDIVNLNSTGGTNDLTVNNAQVATTFGVSNTITTGGATADLTVNFRAVDVLGTADVAKLSVESAGSSVLAAGQTVPTVTESVLTVGAGVEAISLATKGSNWVNVVGTATVDKLTVTGDGVNTITVGTMKAAATIDASTSTGTNTFALGTALSTGDVVTGGTGADTVSFTASNTASVTMSGVETLQVNGGTAVTTFSANPNLTSLNVRSTDATTVAGLTTLSNLNYQGTQLAAYAGTSGNVSLNTAFAGASDALAINVGNRGVTANGGYNIGTLKVSGVEGITLTQTDMLATGTTTAVIHDTGLKTLTATTPGNLALTLSTFASNAPGFSGTASTTGSNSVTSIDLSAVVGTGNMTFEAGTFAAAATVKAATGGSNFTFGAETASDVITVTGGNGVDSITTGNAGTFTVTLGGGATNTFDGSALTAAASGNTVNVTGGDGADTITGGANVDTIVGGAGNDIITGGRGADVINGGLGADTYRVAVGSAAVAATGETQTITAAVNGAGNVAGTYVIAVGGGSTVQFTTDATPTAAEFVTGMAAALTAAAAGRYTVSTAGADITLTFANTLGNVANTTVQVFNSATAAGATAALTNGLDITVTNTTQGVNAVAAVDADSTSTAMDQLTFVSNSDIIDVVAGAIVINGGDAGTAAAAGNANISATGLATFHVNDNTLALKLTAIAADLAAGGEAAREAAVFVDQGQAYLFLSDGVAGFSAGDAVIQLVGITTLANGMTLSGGGDITAIS</sequence>
<dbReference type="Proteomes" id="UP000217311">
    <property type="component" value="Chromosome"/>
</dbReference>
<dbReference type="AlphaFoldDB" id="A0A290MKX8"/>
<name>A0A290MKX8_CAUVI</name>
<evidence type="ECO:0000313" key="1">
    <source>
        <dbReference type="EMBL" id="ATC32717.1"/>
    </source>
</evidence>
<gene>
    <name evidence="1" type="ORF">CA606_10380</name>
</gene>
<dbReference type="Pfam" id="PF00353">
    <property type="entry name" value="HemolysinCabind"/>
    <property type="match status" value="3"/>
</dbReference>
<dbReference type="Gene3D" id="2.150.10.10">
    <property type="entry name" value="Serralysin-like metalloprotease, C-terminal"/>
    <property type="match status" value="1"/>
</dbReference>
<reference evidence="2" key="1">
    <citation type="submission" date="2017-09" db="EMBL/GenBank/DDBJ databases">
        <title>Genome evolution observed in wild isolates of Caulobacter crescentus.</title>
        <authorList>
            <person name="Ely B."/>
            <person name="Wilson K."/>
            <person name="Scott D."/>
        </authorList>
    </citation>
    <scope>NUCLEOTIDE SEQUENCE [LARGE SCALE GENOMIC DNA]</scope>
    <source>
        <strain evidence="2">CB13b1a</strain>
    </source>
</reference>
<dbReference type="PROSITE" id="PS00330">
    <property type="entry name" value="HEMOLYSIN_CALCIUM"/>
    <property type="match status" value="2"/>
</dbReference>
<accession>A0A290MKX8</accession>
<dbReference type="InterPro" id="IPR018511">
    <property type="entry name" value="Hemolysin-typ_Ca-bd_CS"/>
</dbReference>